<accession>A0ABT0Q735</accession>
<organism evidence="2 3">
    <name type="scientific">Ruegeria spongiae</name>
    <dbReference type="NCBI Taxonomy" id="2942209"/>
    <lineage>
        <taxon>Bacteria</taxon>
        <taxon>Pseudomonadati</taxon>
        <taxon>Pseudomonadota</taxon>
        <taxon>Alphaproteobacteria</taxon>
        <taxon>Rhodobacterales</taxon>
        <taxon>Roseobacteraceae</taxon>
        <taxon>Ruegeria</taxon>
    </lineage>
</organism>
<dbReference type="EC" id="2.4.-.-" evidence="2"/>
<dbReference type="Gene3D" id="3.40.50.2000">
    <property type="entry name" value="Glycogen Phosphorylase B"/>
    <property type="match status" value="1"/>
</dbReference>
<dbReference type="EMBL" id="JAMFMB010000033">
    <property type="protein sequence ID" value="MCL6285630.1"/>
    <property type="molecule type" value="Genomic_DNA"/>
</dbReference>
<feature type="domain" description="Glycosyltransferase 2-like" evidence="1">
    <location>
        <begin position="10"/>
        <end position="137"/>
    </location>
</feature>
<name>A0ABT0Q735_9RHOB</name>
<protein>
    <submittedName>
        <fullName evidence="2">Glycosyltransferase</fullName>
        <ecNumber evidence="2">2.4.-.-</ecNumber>
    </submittedName>
</protein>
<dbReference type="Pfam" id="PF00535">
    <property type="entry name" value="Glycos_transf_2"/>
    <property type="match status" value="1"/>
</dbReference>
<comment type="caution">
    <text evidence="2">The sequence shown here is derived from an EMBL/GenBank/DDBJ whole genome shotgun (WGS) entry which is preliminary data.</text>
</comment>
<dbReference type="InterPro" id="IPR001173">
    <property type="entry name" value="Glyco_trans_2-like"/>
</dbReference>
<keyword evidence="2" id="KW-0808">Transferase</keyword>
<evidence type="ECO:0000259" key="1">
    <source>
        <dbReference type="Pfam" id="PF00535"/>
    </source>
</evidence>
<keyword evidence="2" id="KW-0328">Glycosyltransferase</keyword>
<proteinExistence type="predicted"/>
<evidence type="ECO:0000313" key="3">
    <source>
        <dbReference type="Proteomes" id="UP001203880"/>
    </source>
</evidence>
<dbReference type="SUPFAM" id="SSF53448">
    <property type="entry name" value="Nucleotide-diphospho-sugar transferases"/>
    <property type="match status" value="1"/>
</dbReference>
<dbReference type="PANTHER" id="PTHR43685:SF2">
    <property type="entry name" value="GLYCOSYLTRANSFERASE 2-LIKE DOMAIN-CONTAINING PROTEIN"/>
    <property type="match status" value="1"/>
</dbReference>
<keyword evidence="3" id="KW-1185">Reference proteome</keyword>
<dbReference type="CDD" id="cd00761">
    <property type="entry name" value="Glyco_tranf_GTA_type"/>
    <property type="match status" value="1"/>
</dbReference>
<sequence length="705" mass="76341">MTDPSAPQVTVVIAAWNAVATLERAVQSALQQTVPVEVVVVDDASTDDTVAVAERLAAADPRLHLLHQPENCGPSAARNRAIAESTAPWIAVLDSDDFIDPDRLERLLAIATETGAAFVADDLLKVDEADPYGPRDRMWSQTDIGRIEVDAAMFVEANLSVRYGGRREMGFLKPLMSRAFLEAHGLSYEPQIRLGEDYVLYAAALVAGARFILTDPAGYVAVVRPNSLSGSHPTCAHEHLIVADRALLATPGLAPRAKAALQAHLLEQQKKWAWRRLIDAKRARDPLAAAAAFRAPLPVMADLAGRLWHDLRARLAGDRPGAQEFDVLVVADGRFSGGSTAALVADVTALAGLGLQIGLLFVRSAYLDDERDPMNPNALALCDLEGVTQLAPDQTARAPLAFLHHPLVFFRGIEERARLSADRAVIVTHHAPFRNDGSLEYDPVTTARRARRALGLAHTPWFAPISGVVRRQLASFAPLLRMSSEDWPNIFDPADWPDKSPILQGPRITIGRHGRADALKFPATGPEIDASLPAGPDITVRILGCPTEALVEKGAHPDTWEVLPFGAEPVAAFLNSLDVFVYHYHSKLTEAFGRTVLEAILCGRACLVDPRLEPTFGDMVDYCDPVDTRDALARIAANPDATRVRVARARDQAIEIYGRPSLGPRWERLTADPGVSGRAMAAVPPTTALRKLVGLYRRRVGGATG</sequence>
<dbReference type="SUPFAM" id="SSF53756">
    <property type="entry name" value="UDP-Glycosyltransferase/glycogen phosphorylase"/>
    <property type="match status" value="1"/>
</dbReference>
<dbReference type="InterPro" id="IPR029044">
    <property type="entry name" value="Nucleotide-diphossugar_trans"/>
</dbReference>
<dbReference type="RefSeq" id="WP_249712607.1">
    <property type="nucleotide sequence ID" value="NZ_JAMFMB010000033.1"/>
</dbReference>
<dbReference type="PANTHER" id="PTHR43685">
    <property type="entry name" value="GLYCOSYLTRANSFERASE"/>
    <property type="match status" value="1"/>
</dbReference>
<gene>
    <name evidence="2" type="ORF">M3P21_19050</name>
</gene>
<dbReference type="GO" id="GO:0016757">
    <property type="term" value="F:glycosyltransferase activity"/>
    <property type="evidence" value="ECO:0007669"/>
    <property type="project" value="UniProtKB-KW"/>
</dbReference>
<dbReference type="InterPro" id="IPR050834">
    <property type="entry name" value="Glycosyltransf_2"/>
</dbReference>
<reference evidence="2" key="1">
    <citation type="submission" date="2022-05" db="EMBL/GenBank/DDBJ databases">
        <authorList>
            <person name="Park J.-S."/>
        </authorList>
    </citation>
    <scope>NUCLEOTIDE SEQUENCE</scope>
    <source>
        <strain evidence="2">2012CJ41-6</strain>
    </source>
</reference>
<dbReference type="Gene3D" id="3.90.550.10">
    <property type="entry name" value="Spore Coat Polysaccharide Biosynthesis Protein SpsA, Chain A"/>
    <property type="match status" value="1"/>
</dbReference>
<dbReference type="Proteomes" id="UP001203880">
    <property type="component" value="Unassembled WGS sequence"/>
</dbReference>
<evidence type="ECO:0000313" key="2">
    <source>
        <dbReference type="EMBL" id="MCL6285630.1"/>
    </source>
</evidence>